<dbReference type="GeneID" id="54584886"/>
<evidence type="ECO:0000256" key="3">
    <source>
        <dbReference type="ARBA" id="ARBA00022679"/>
    </source>
</evidence>
<dbReference type="InterPro" id="IPR023213">
    <property type="entry name" value="CAT-like_dom_sf"/>
</dbReference>
<protein>
    <recommendedName>
        <fullName evidence="7">LysR family regulatory protein</fullName>
    </recommendedName>
</protein>
<dbReference type="Gene3D" id="3.30.559.10">
    <property type="entry name" value="Chloramphenicol acetyltransferase-like domain"/>
    <property type="match status" value="2"/>
</dbReference>
<evidence type="ECO:0000256" key="4">
    <source>
        <dbReference type="ARBA" id="ARBA00023315"/>
    </source>
</evidence>
<comment type="pathway">
    <text evidence="1">Secondary metabolite biosynthesis.</text>
</comment>
<evidence type="ECO:0000256" key="1">
    <source>
        <dbReference type="ARBA" id="ARBA00005179"/>
    </source>
</evidence>
<dbReference type="Proteomes" id="UP000800094">
    <property type="component" value="Unassembled WGS sequence"/>
</dbReference>
<evidence type="ECO:0008006" key="7">
    <source>
        <dbReference type="Google" id="ProtNLM"/>
    </source>
</evidence>
<sequence length="498" mass="55478">MDALQRLLGRSPARRLPPPIESDDVYPVHMLDDTKTLRSIVVTWTLCFNDVLDAHNLYASLSRLLEIGDWRKVGGRLRLKENGELEIHVPRPFTAERPAVSYTHQSLAMDIEDHPLAKTLPKATEAPSIQSGPQAFRTFAARENAPETLEDFVYTDAPQLSLYITSFNNATLVALSWPHTLMDVMGQQALLHGWSLVLAGRESEVPPILGAREDAICVAADAPVEKEEEYSLGQKRLKGWAMAMFGLRFAGDLLWNRVVETRTIFLPKKVVAELQRQAQGDLAVQDHGAEKPFISEGDVLTAWTLRAVVSSLPQPRPVAALHALNARFRLSSLVQASGVYVQNMAVAAFTFVSPEVATGPLGPIALENRRHLMEQSTESQVLAYLRELRREQKSSRDSASMLYCESNALLMPFTNWTRADFFKTADFSPALVRAGETGELRSNPPGTMVFHHAQSMRQSPTVRNVIVVLGKDHDDNYWLTGTLLPPAWAKIEEGLKRM</sequence>
<reference evidence="5" key="1">
    <citation type="journal article" date="2020" name="Stud. Mycol.">
        <title>101 Dothideomycetes genomes: a test case for predicting lifestyles and emergence of pathogens.</title>
        <authorList>
            <person name="Haridas S."/>
            <person name="Albert R."/>
            <person name="Binder M."/>
            <person name="Bloem J."/>
            <person name="Labutti K."/>
            <person name="Salamov A."/>
            <person name="Andreopoulos B."/>
            <person name="Baker S."/>
            <person name="Barry K."/>
            <person name="Bills G."/>
            <person name="Bluhm B."/>
            <person name="Cannon C."/>
            <person name="Castanera R."/>
            <person name="Culley D."/>
            <person name="Daum C."/>
            <person name="Ezra D."/>
            <person name="Gonzalez J."/>
            <person name="Henrissat B."/>
            <person name="Kuo A."/>
            <person name="Liang C."/>
            <person name="Lipzen A."/>
            <person name="Lutzoni F."/>
            <person name="Magnuson J."/>
            <person name="Mondo S."/>
            <person name="Nolan M."/>
            <person name="Ohm R."/>
            <person name="Pangilinan J."/>
            <person name="Park H.-J."/>
            <person name="Ramirez L."/>
            <person name="Alfaro M."/>
            <person name="Sun H."/>
            <person name="Tritt A."/>
            <person name="Yoshinaga Y."/>
            <person name="Zwiers L.-H."/>
            <person name="Turgeon B."/>
            <person name="Goodwin S."/>
            <person name="Spatafora J."/>
            <person name="Crous P."/>
            <person name="Grigoriev I."/>
        </authorList>
    </citation>
    <scope>NUCLEOTIDE SEQUENCE</scope>
    <source>
        <strain evidence="5">CBS 122368</strain>
    </source>
</reference>
<evidence type="ECO:0000313" key="5">
    <source>
        <dbReference type="EMBL" id="KAF2249225.1"/>
    </source>
</evidence>
<dbReference type="AlphaFoldDB" id="A0A6A6IF67"/>
<proteinExistence type="inferred from homology"/>
<evidence type="ECO:0000256" key="2">
    <source>
        <dbReference type="ARBA" id="ARBA00009861"/>
    </source>
</evidence>
<organism evidence="5 6">
    <name type="scientific">Trematosphaeria pertusa</name>
    <dbReference type="NCBI Taxonomy" id="390896"/>
    <lineage>
        <taxon>Eukaryota</taxon>
        <taxon>Fungi</taxon>
        <taxon>Dikarya</taxon>
        <taxon>Ascomycota</taxon>
        <taxon>Pezizomycotina</taxon>
        <taxon>Dothideomycetes</taxon>
        <taxon>Pleosporomycetidae</taxon>
        <taxon>Pleosporales</taxon>
        <taxon>Massarineae</taxon>
        <taxon>Trematosphaeriaceae</taxon>
        <taxon>Trematosphaeria</taxon>
    </lineage>
</organism>
<gene>
    <name evidence="5" type="ORF">BU26DRAFT_540570</name>
</gene>
<keyword evidence="4" id="KW-0012">Acyltransferase</keyword>
<accession>A0A6A6IF67</accession>
<comment type="similarity">
    <text evidence="2">Belongs to the plant acyltransferase family.</text>
</comment>
<keyword evidence="3" id="KW-0808">Transferase</keyword>
<evidence type="ECO:0000313" key="6">
    <source>
        <dbReference type="Proteomes" id="UP000800094"/>
    </source>
</evidence>
<dbReference type="PANTHER" id="PTHR31896">
    <property type="entry name" value="FAMILY REGULATORY PROTEIN, PUTATIVE (AFU_ORTHOLOGUE AFUA_3G14730)-RELATED"/>
    <property type="match status" value="1"/>
</dbReference>
<dbReference type="GO" id="GO:0016746">
    <property type="term" value="F:acyltransferase activity"/>
    <property type="evidence" value="ECO:0007669"/>
    <property type="project" value="UniProtKB-KW"/>
</dbReference>
<name>A0A6A6IF67_9PLEO</name>
<keyword evidence="6" id="KW-1185">Reference proteome</keyword>
<dbReference type="PANTHER" id="PTHR31896:SF69">
    <property type="entry name" value="FAMILY REGULATORY PROTEIN, PUTATIVE (AFU_ORTHOLOGUE AFUA_3G14730)-RELATED"/>
    <property type="match status" value="1"/>
</dbReference>
<dbReference type="OrthoDB" id="21502at2759"/>
<dbReference type="EMBL" id="ML987195">
    <property type="protein sequence ID" value="KAF2249225.1"/>
    <property type="molecule type" value="Genomic_DNA"/>
</dbReference>
<dbReference type="RefSeq" id="XP_033684229.1">
    <property type="nucleotide sequence ID" value="XM_033831556.1"/>
</dbReference>
<dbReference type="InterPro" id="IPR051283">
    <property type="entry name" value="Sec_Metabolite_Acyltrans"/>
</dbReference>